<dbReference type="Proteomes" id="UP000270094">
    <property type="component" value="Unassembled WGS sequence"/>
</dbReference>
<evidence type="ECO:0000313" key="3">
    <source>
        <dbReference type="Proteomes" id="UP000270094"/>
    </source>
</evidence>
<evidence type="ECO:0000256" key="1">
    <source>
        <dbReference type="SAM" id="MobiDB-lite"/>
    </source>
</evidence>
<proteinExistence type="predicted"/>
<feature type="region of interest" description="Disordered" evidence="1">
    <location>
        <begin position="329"/>
        <end position="369"/>
    </location>
</feature>
<dbReference type="OrthoDB" id="285793at2759"/>
<feature type="region of interest" description="Disordered" evidence="1">
    <location>
        <begin position="123"/>
        <end position="255"/>
    </location>
</feature>
<feature type="compositionally biased region" description="Basic and acidic residues" evidence="1">
    <location>
        <begin position="61"/>
        <end position="70"/>
    </location>
</feature>
<gene>
    <name evidence="2" type="ORF">SVUK_LOCUS16023</name>
</gene>
<sequence>MYGRLLDVLVRDIKLLTYNNAALVDEVSRLNYAILIASEERKRSCHHDRNRIRRLQTANKRKSDAQKRQQEQLTLAETQENIAQIKAKMAKTIASPQKFDYQLFLINREGNEGPTKRIRCDSERTEFSENATASKECSAPSSVEKPLSLRHSVLSSDAEELVDEQNRRRRGSRPVPIPHESTAEASGSISDVDVKAASVNCSGDTMNESSENNTEGVKHVEEAASLPADPSKDDDPQSWRRRSGRPPARAASAAAQTLLAAELAANEEVSTYSPKKASRSRSNTNESPSARAQKSKRSIVSISASGLELGSGESMTYPTNKELAVDVRNESGTLGSSELDPKDDAPDEDMALSDALGSEDSRGSQRLRPMRRTTRTVCRKFAFLHLRLFPMEFP</sequence>
<accession>A0A3P7LEL6</accession>
<name>A0A3P7LEL6_STRVU</name>
<organism evidence="2 3">
    <name type="scientific">Strongylus vulgaris</name>
    <name type="common">Blood worm</name>
    <dbReference type="NCBI Taxonomy" id="40348"/>
    <lineage>
        <taxon>Eukaryota</taxon>
        <taxon>Metazoa</taxon>
        <taxon>Ecdysozoa</taxon>
        <taxon>Nematoda</taxon>
        <taxon>Chromadorea</taxon>
        <taxon>Rhabditida</taxon>
        <taxon>Rhabditina</taxon>
        <taxon>Rhabditomorpha</taxon>
        <taxon>Strongyloidea</taxon>
        <taxon>Strongylidae</taxon>
        <taxon>Strongylus</taxon>
    </lineage>
</organism>
<dbReference type="EMBL" id="UYYB01111114">
    <property type="protein sequence ID" value="VDM81025.1"/>
    <property type="molecule type" value="Genomic_DNA"/>
</dbReference>
<evidence type="ECO:0000313" key="2">
    <source>
        <dbReference type="EMBL" id="VDM81025.1"/>
    </source>
</evidence>
<feature type="compositionally biased region" description="Polar residues" evidence="1">
    <location>
        <begin position="128"/>
        <end position="141"/>
    </location>
</feature>
<feature type="region of interest" description="Disordered" evidence="1">
    <location>
        <begin position="46"/>
        <end position="72"/>
    </location>
</feature>
<reference evidence="2 3" key="1">
    <citation type="submission" date="2018-11" db="EMBL/GenBank/DDBJ databases">
        <authorList>
            <consortium name="Pathogen Informatics"/>
        </authorList>
    </citation>
    <scope>NUCLEOTIDE SEQUENCE [LARGE SCALE GENOMIC DNA]</scope>
</reference>
<feature type="region of interest" description="Disordered" evidence="1">
    <location>
        <begin position="267"/>
        <end position="299"/>
    </location>
</feature>
<feature type="compositionally biased region" description="Polar residues" evidence="1">
    <location>
        <begin position="280"/>
        <end position="299"/>
    </location>
</feature>
<protein>
    <submittedName>
        <fullName evidence="2">Uncharacterized protein</fullName>
    </submittedName>
</protein>
<keyword evidence="3" id="KW-1185">Reference proteome</keyword>
<feature type="compositionally biased region" description="Polar residues" evidence="1">
    <location>
        <begin position="199"/>
        <end position="215"/>
    </location>
</feature>
<dbReference type="AlphaFoldDB" id="A0A3P7LEL6"/>